<protein>
    <submittedName>
        <fullName evidence="2">Uncharacterized protein</fullName>
    </submittedName>
</protein>
<feature type="region of interest" description="Disordered" evidence="1">
    <location>
        <begin position="1"/>
        <end position="42"/>
    </location>
</feature>
<proteinExistence type="predicted"/>
<evidence type="ECO:0000313" key="3">
    <source>
        <dbReference type="Proteomes" id="UP000762676"/>
    </source>
</evidence>
<keyword evidence="3" id="KW-1185">Reference proteome</keyword>
<comment type="caution">
    <text evidence="2">The sequence shown here is derived from an EMBL/GenBank/DDBJ whole genome shotgun (WGS) entry which is preliminary data.</text>
</comment>
<gene>
    <name evidence="2" type="ORF">ElyMa_003401400</name>
</gene>
<dbReference type="Proteomes" id="UP000762676">
    <property type="component" value="Unassembled WGS sequence"/>
</dbReference>
<reference evidence="2 3" key="1">
    <citation type="journal article" date="2021" name="Elife">
        <title>Chloroplast acquisition without the gene transfer in kleptoplastic sea slugs, Plakobranchus ocellatus.</title>
        <authorList>
            <person name="Maeda T."/>
            <person name="Takahashi S."/>
            <person name="Yoshida T."/>
            <person name="Shimamura S."/>
            <person name="Takaki Y."/>
            <person name="Nagai Y."/>
            <person name="Toyoda A."/>
            <person name="Suzuki Y."/>
            <person name="Arimoto A."/>
            <person name="Ishii H."/>
            <person name="Satoh N."/>
            <person name="Nishiyama T."/>
            <person name="Hasebe M."/>
            <person name="Maruyama T."/>
            <person name="Minagawa J."/>
            <person name="Obokata J."/>
            <person name="Shigenobu S."/>
        </authorList>
    </citation>
    <scope>NUCLEOTIDE SEQUENCE [LARGE SCALE GENOMIC DNA]</scope>
</reference>
<feature type="compositionally biased region" description="Basic and acidic residues" evidence="1">
    <location>
        <begin position="23"/>
        <end position="34"/>
    </location>
</feature>
<organism evidence="2 3">
    <name type="scientific">Elysia marginata</name>
    <dbReference type="NCBI Taxonomy" id="1093978"/>
    <lineage>
        <taxon>Eukaryota</taxon>
        <taxon>Metazoa</taxon>
        <taxon>Spiralia</taxon>
        <taxon>Lophotrochozoa</taxon>
        <taxon>Mollusca</taxon>
        <taxon>Gastropoda</taxon>
        <taxon>Heterobranchia</taxon>
        <taxon>Euthyneura</taxon>
        <taxon>Panpulmonata</taxon>
        <taxon>Sacoglossa</taxon>
        <taxon>Placobranchoidea</taxon>
        <taxon>Plakobranchidae</taxon>
        <taxon>Elysia</taxon>
    </lineage>
</organism>
<name>A0AAV4JMA1_9GAST</name>
<accession>A0AAV4JMA1</accession>
<sequence>MAEDRTGRGRKNCQSSCNTHKTRQPDQDGAEKFNDTNQSHDLPVKPVFNKKLQLRFKDQLLPTQNFDRTGKYKEERYQTGDNCHQCFIHIRSSNDMDTSYSLPDKVLLSVSYNPVFQDTSAMHYTITGINDMSALLQ</sequence>
<evidence type="ECO:0000256" key="1">
    <source>
        <dbReference type="SAM" id="MobiDB-lite"/>
    </source>
</evidence>
<dbReference type="EMBL" id="BMAT01007008">
    <property type="protein sequence ID" value="GFS23898.1"/>
    <property type="molecule type" value="Genomic_DNA"/>
</dbReference>
<dbReference type="AlphaFoldDB" id="A0AAV4JMA1"/>
<evidence type="ECO:0000313" key="2">
    <source>
        <dbReference type="EMBL" id="GFS23898.1"/>
    </source>
</evidence>